<dbReference type="OrthoDB" id="9991317at2759"/>
<reference evidence="3" key="1">
    <citation type="submission" date="2022-11" db="EMBL/GenBank/DDBJ databases">
        <authorList>
            <person name="Petersen C."/>
        </authorList>
    </citation>
    <scope>NUCLEOTIDE SEQUENCE</scope>
    <source>
        <strain evidence="3">IBT 23319</strain>
    </source>
</reference>
<proteinExistence type="predicted"/>
<dbReference type="Pfam" id="PF12770">
    <property type="entry name" value="CHAT"/>
    <property type="match status" value="1"/>
</dbReference>
<feature type="domain" description="CHAT" evidence="2">
    <location>
        <begin position="1054"/>
        <end position="1355"/>
    </location>
</feature>
<evidence type="ECO:0000259" key="2">
    <source>
        <dbReference type="Pfam" id="PF12770"/>
    </source>
</evidence>
<accession>A0A9W9TUM2</accession>
<dbReference type="EMBL" id="JAPQKT010000001">
    <property type="protein sequence ID" value="KAJ5242021.1"/>
    <property type="molecule type" value="Genomic_DNA"/>
</dbReference>
<dbReference type="Proteomes" id="UP001147733">
    <property type="component" value="Unassembled WGS sequence"/>
</dbReference>
<sequence length="1356" mass="150731">MATDSPRAEIPESTLNAANDTFSRDRPITQDLIPGDFFDDPNYLRTLPHNAKALICAVQHAGDHPDRPGLCHIQSERAFARYIQFETDEELNMAFALEALSLRYVPESHPGRGKSNHHMGALYQRKWKNSKNMSDLDKAIRYYSLAIEYAQETDEVLREWACDLAVVYMQRYKQGKQPTDKEKALTFFDKAIEHAGESPVRARHLSNKGEFLYQFRADDVKKMEAVLAESIKIHENALRICDANPGLSSEPHLPYGMIHHNAALALKARYAVSKQVSDGARAIELLNKAIAFQTVEDQHWEGFTGELADLEELHAKFMGQADPAQKACDVWRNAIISFPFAIKPKLGLARCLEAKAEKLIDPTSGMTLLQEAKNILDDVNNELPPGHRDSGLVFSCCASLYHSLYEVSGDTGDIDKAVDFAQKSIQDQNSTDLSARYRLLAVALIDRSDKTGGIQDLIAATAAATTAFTKCRPGDNIEQASAAWVVAKTSRKFYDFMPNPELLQKTCMAFKMTADLMPKDYAYRPLALNDLGHAYSQLFTHNASPDNLEKAIKSYEEALTQLEGQNEGKKSRDFFMISAALGGVMVQRFLHWRSEADIESAVKYFKKSMSQIDNRTRRFGMRAANLNYALQLRFEAKRDVNDLRESQKIALAALEGPIDLGDDLRTSLGTLVADAYQNSFKVTSQLADLENSIRHYDKAIAEQGTASPSVRGILLVNKATAQSTLADNTGKDSDFQATEAALQEASNVLTESHPLYWMVIQRQARFRYNTYKRGPGPGSIEDARKGLENYERYSRNAALPVSDRIHVASIAAEIANDIMHDPIRARDNILICLDLLPEAILMHENRLSQLKFVRQYQYVPGTAAALSLLAGDDPSTAIHRLESGRAFIWDRIQGQPSELDALEAQNPELAKRFRTLQQRVLQKSSSSDTSSGDKLVFVSAGDEKRLKSHNEADAYRQTLQEIRSLPGFGSFLKTSDVPSDLQLHANDAPIVFINASLYRSDAIIITSNGIDSISLPGFNVTDVKSYALRFAVALYSLGKDEDQLKALSEYNVIMKWLWEVAARPIMEKIEWKIYEKSSSEKPRIIWVSTGWISTLPIHAAGDFENDTSSENEGPRCVHDVAVSSYTNSLKALSYIRKSSSDRKSFPSRSNPKVLVAAMAQTPGLGSAGNLDVQYEIESVEKALLANFDVKVLMQPDTPSVKTNISPDTAILHFACHARADDKDPSRSAIMLQDWQTKSPPLSVRTLLNLNLKSCELVYLSACESGASKDLLLRDEGIHIAGGFHIAGVSHVISTLWKVSDEISSELSGLFYAKLQRVGQDGLDLDRAPFALHNAISVMRQKGVHPILWGAFIHSGP</sequence>
<evidence type="ECO:0000313" key="4">
    <source>
        <dbReference type="Proteomes" id="UP001147733"/>
    </source>
</evidence>
<protein>
    <recommendedName>
        <fullName evidence="2">CHAT domain-containing protein</fullName>
    </recommendedName>
</protein>
<evidence type="ECO:0000313" key="3">
    <source>
        <dbReference type="EMBL" id="KAJ5242021.1"/>
    </source>
</evidence>
<dbReference type="InterPro" id="IPR024983">
    <property type="entry name" value="CHAT_dom"/>
</dbReference>
<dbReference type="InterPro" id="IPR011990">
    <property type="entry name" value="TPR-like_helical_dom_sf"/>
</dbReference>
<organism evidence="3 4">
    <name type="scientific">Penicillium citrinum</name>
    <dbReference type="NCBI Taxonomy" id="5077"/>
    <lineage>
        <taxon>Eukaryota</taxon>
        <taxon>Fungi</taxon>
        <taxon>Dikarya</taxon>
        <taxon>Ascomycota</taxon>
        <taxon>Pezizomycotina</taxon>
        <taxon>Eurotiomycetes</taxon>
        <taxon>Eurotiomycetidae</taxon>
        <taxon>Eurotiales</taxon>
        <taxon>Aspergillaceae</taxon>
        <taxon>Penicillium</taxon>
    </lineage>
</organism>
<feature type="coiled-coil region" evidence="1">
    <location>
        <begin position="545"/>
        <end position="572"/>
    </location>
</feature>
<evidence type="ECO:0000256" key="1">
    <source>
        <dbReference type="SAM" id="Coils"/>
    </source>
</evidence>
<keyword evidence="1" id="KW-0175">Coiled coil</keyword>
<gene>
    <name evidence="3" type="ORF">N7469_000348</name>
</gene>
<comment type="caution">
    <text evidence="3">The sequence shown here is derived from an EMBL/GenBank/DDBJ whole genome shotgun (WGS) entry which is preliminary data.</text>
</comment>
<name>A0A9W9TUM2_PENCI</name>
<dbReference type="Gene3D" id="1.25.40.10">
    <property type="entry name" value="Tetratricopeptide repeat domain"/>
    <property type="match status" value="2"/>
</dbReference>
<reference evidence="3" key="2">
    <citation type="journal article" date="2023" name="IMA Fungus">
        <title>Comparative genomic study of the Penicillium genus elucidates a diverse pangenome and 15 lateral gene transfer events.</title>
        <authorList>
            <person name="Petersen C."/>
            <person name="Sorensen T."/>
            <person name="Nielsen M.R."/>
            <person name="Sondergaard T.E."/>
            <person name="Sorensen J.L."/>
            <person name="Fitzpatrick D.A."/>
            <person name="Frisvad J.C."/>
            <person name="Nielsen K.L."/>
        </authorList>
    </citation>
    <scope>NUCLEOTIDE SEQUENCE</scope>
    <source>
        <strain evidence="3">IBT 23319</strain>
    </source>
</reference>
<keyword evidence="4" id="KW-1185">Reference proteome</keyword>
<dbReference type="RefSeq" id="XP_056505025.1">
    <property type="nucleotide sequence ID" value="XM_056639268.1"/>
</dbReference>
<dbReference type="GeneID" id="81378435"/>